<comment type="subcellular location">
    <subcellularLocation>
        <location evidence="1">Membrane</location>
        <topology evidence="1">Multi-pass membrane protein</topology>
    </subcellularLocation>
</comment>
<organism evidence="8 9">
    <name type="scientific">Brachionus plicatilis</name>
    <name type="common">Marine rotifer</name>
    <name type="synonym">Brachionus muelleri</name>
    <dbReference type="NCBI Taxonomy" id="10195"/>
    <lineage>
        <taxon>Eukaryota</taxon>
        <taxon>Metazoa</taxon>
        <taxon>Spiralia</taxon>
        <taxon>Gnathifera</taxon>
        <taxon>Rotifera</taxon>
        <taxon>Eurotatoria</taxon>
        <taxon>Monogononta</taxon>
        <taxon>Pseudotrocha</taxon>
        <taxon>Ploima</taxon>
        <taxon>Brachionidae</taxon>
        <taxon>Brachionus</taxon>
    </lineage>
</organism>
<dbReference type="OrthoDB" id="2020542at2759"/>
<evidence type="ECO:0000256" key="1">
    <source>
        <dbReference type="ARBA" id="ARBA00004141"/>
    </source>
</evidence>
<dbReference type="GO" id="GO:0055064">
    <property type="term" value="P:chloride ion homeostasis"/>
    <property type="evidence" value="ECO:0007669"/>
    <property type="project" value="TreeGrafter"/>
</dbReference>
<protein>
    <submittedName>
        <fullName evidence="8">Solute carrier family 12 member 9</fullName>
    </submittedName>
</protein>
<feature type="domain" description="Amino acid permease/ SLC12A" evidence="7">
    <location>
        <begin position="7"/>
        <end position="200"/>
    </location>
</feature>
<dbReference type="GO" id="GO:0016020">
    <property type="term" value="C:membrane"/>
    <property type="evidence" value="ECO:0007669"/>
    <property type="project" value="UniProtKB-SubCell"/>
</dbReference>
<feature type="non-terminal residue" evidence="8">
    <location>
        <position position="201"/>
    </location>
</feature>
<name>A0A3M7P6N9_BRAPC</name>
<reference evidence="8 9" key="1">
    <citation type="journal article" date="2018" name="Sci. Rep.">
        <title>Genomic signatures of local adaptation to the degree of environmental predictability in rotifers.</title>
        <authorList>
            <person name="Franch-Gras L."/>
            <person name="Hahn C."/>
            <person name="Garcia-Roger E.M."/>
            <person name="Carmona M.J."/>
            <person name="Serra M."/>
            <person name="Gomez A."/>
        </authorList>
    </citation>
    <scope>NUCLEOTIDE SEQUENCE [LARGE SCALE GENOMIC DNA]</scope>
    <source>
        <strain evidence="8">HYR1</strain>
    </source>
</reference>
<dbReference type="PANTHER" id="PTHR11827">
    <property type="entry name" value="SOLUTE CARRIER FAMILY 12, CATION COTRANSPORTERS"/>
    <property type="match status" value="1"/>
</dbReference>
<keyword evidence="4 5" id="KW-0472">Membrane</keyword>
<feature type="transmembrane region" description="Helical" evidence="5">
    <location>
        <begin position="60"/>
        <end position="79"/>
    </location>
</feature>
<dbReference type="PANTHER" id="PTHR11827:SF72">
    <property type="entry name" value="GH08340P"/>
    <property type="match status" value="1"/>
</dbReference>
<dbReference type="AlphaFoldDB" id="A0A3M7P6N9"/>
<keyword evidence="9" id="KW-1185">Reference proteome</keyword>
<proteinExistence type="predicted"/>
<dbReference type="Pfam" id="PF00324">
    <property type="entry name" value="AA_permease"/>
    <property type="match status" value="1"/>
</dbReference>
<feature type="chain" id="PRO_5018141436" evidence="6">
    <location>
        <begin position="20"/>
        <end position="201"/>
    </location>
</feature>
<comment type="caution">
    <text evidence="8">The sequence shown here is derived from an EMBL/GenBank/DDBJ whole genome shotgun (WGS) entry which is preliminary data.</text>
</comment>
<evidence type="ECO:0000256" key="3">
    <source>
        <dbReference type="ARBA" id="ARBA00022989"/>
    </source>
</evidence>
<dbReference type="EMBL" id="REGN01013039">
    <property type="protein sequence ID" value="RMZ94460.1"/>
    <property type="molecule type" value="Genomic_DNA"/>
</dbReference>
<keyword evidence="3 5" id="KW-1133">Transmembrane helix</keyword>
<feature type="signal peptide" evidence="6">
    <location>
        <begin position="1"/>
        <end position="19"/>
    </location>
</feature>
<accession>A0A3M7P6N9</accession>
<evidence type="ECO:0000256" key="5">
    <source>
        <dbReference type="SAM" id="Phobius"/>
    </source>
</evidence>
<evidence type="ECO:0000256" key="4">
    <source>
        <dbReference type="ARBA" id="ARBA00023136"/>
    </source>
</evidence>
<dbReference type="Gene3D" id="1.20.1740.10">
    <property type="entry name" value="Amino acid/polyamine transporter I"/>
    <property type="match status" value="1"/>
</dbReference>
<dbReference type="STRING" id="10195.A0A3M7P6N9"/>
<dbReference type="InterPro" id="IPR004842">
    <property type="entry name" value="SLC12A_fam"/>
</dbReference>
<feature type="transmembrane region" description="Helical" evidence="5">
    <location>
        <begin position="129"/>
        <end position="151"/>
    </location>
</feature>
<evidence type="ECO:0000313" key="8">
    <source>
        <dbReference type="EMBL" id="RMZ94460.1"/>
    </source>
</evidence>
<dbReference type="GO" id="GO:0055075">
    <property type="term" value="P:potassium ion homeostasis"/>
    <property type="evidence" value="ECO:0007669"/>
    <property type="project" value="TreeGrafter"/>
</dbReference>
<dbReference type="Proteomes" id="UP000276133">
    <property type="component" value="Unassembled WGS sequence"/>
</dbReference>
<evidence type="ECO:0000256" key="2">
    <source>
        <dbReference type="ARBA" id="ARBA00022692"/>
    </source>
</evidence>
<feature type="transmembrane region" description="Helical" evidence="5">
    <location>
        <begin position="91"/>
        <end position="109"/>
    </location>
</feature>
<dbReference type="GO" id="GO:0015379">
    <property type="term" value="F:potassium:chloride symporter activity"/>
    <property type="evidence" value="ECO:0007669"/>
    <property type="project" value="TreeGrafter"/>
</dbReference>
<dbReference type="GO" id="GO:0006884">
    <property type="term" value="P:cell volume homeostasis"/>
    <property type="evidence" value="ECO:0007669"/>
    <property type="project" value="TreeGrafter"/>
</dbReference>
<evidence type="ECO:0000259" key="7">
    <source>
        <dbReference type="Pfam" id="PF00324"/>
    </source>
</evidence>
<sequence length="201" mass="21720">MLVVYLCVIFSIFFRGPFEIPLPGLSSNATGYFTGLSSQTFRDNLYSNYTADYKTGSSTSFAYVFGILFSSMTGIMAGANMSGELKKPSKSIPLGTMSAVLFVFVVYFSQNLLLAGSCERIVLVNNNQVLQSIVFWEALIPIGIVATTFSGELSAAIGSSRVLKALADDEIFGSLLKFVKYGKTKSGNPWVAVVVSFIISE</sequence>
<keyword evidence="2 5" id="KW-0812">Transmembrane</keyword>
<dbReference type="InterPro" id="IPR004841">
    <property type="entry name" value="AA-permease/SLC12A_dom"/>
</dbReference>
<gene>
    <name evidence="8" type="ORF">BpHYR1_031566</name>
</gene>
<evidence type="ECO:0000256" key="6">
    <source>
        <dbReference type="SAM" id="SignalP"/>
    </source>
</evidence>
<evidence type="ECO:0000313" key="9">
    <source>
        <dbReference type="Proteomes" id="UP000276133"/>
    </source>
</evidence>
<keyword evidence="6" id="KW-0732">Signal</keyword>